<dbReference type="SUPFAM" id="SSF101898">
    <property type="entry name" value="NHL repeat"/>
    <property type="match status" value="1"/>
</dbReference>
<feature type="transmembrane region" description="Helical" evidence="6">
    <location>
        <begin position="267"/>
        <end position="288"/>
    </location>
</feature>
<dbReference type="InterPro" id="IPR036259">
    <property type="entry name" value="MFS_trans_sf"/>
</dbReference>
<keyword evidence="3" id="KW-0677">Repeat</keyword>
<keyword evidence="4 6" id="KW-1133">Transmembrane helix</keyword>
<keyword evidence="2 6" id="KW-0812">Transmembrane</keyword>
<feature type="transmembrane region" description="Helical" evidence="6">
    <location>
        <begin position="144"/>
        <end position="166"/>
    </location>
</feature>
<dbReference type="OrthoDB" id="440553at2759"/>
<dbReference type="Gene3D" id="1.20.1250.20">
    <property type="entry name" value="MFS general substrate transporter like domains"/>
    <property type="match status" value="1"/>
</dbReference>
<keyword evidence="5 6" id="KW-0472">Membrane</keyword>
<dbReference type="PRINTS" id="PR01035">
    <property type="entry name" value="TCRTETA"/>
</dbReference>
<dbReference type="EMBL" id="OV696701">
    <property type="protein sequence ID" value="CAH1247549.1"/>
    <property type="molecule type" value="Genomic_DNA"/>
</dbReference>
<dbReference type="SUPFAM" id="SSF103473">
    <property type="entry name" value="MFS general substrate transporter"/>
    <property type="match status" value="1"/>
</dbReference>
<evidence type="ECO:0000256" key="2">
    <source>
        <dbReference type="ARBA" id="ARBA00022692"/>
    </source>
</evidence>
<evidence type="ECO:0000313" key="8">
    <source>
        <dbReference type="Proteomes" id="UP000838412"/>
    </source>
</evidence>
<evidence type="ECO:0000256" key="5">
    <source>
        <dbReference type="ARBA" id="ARBA00023136"/>
    </source>
</evidence>
<dbReference type="Pfam" id="PF07690">
    <property type="entry name" value="MFS_1"/>
    <property type="match status" value="1"/>
</dbReference>
<dbReference type="PANTHER" id="PTHR24002">
    <property type="entry name" value="SOLUTE CARRIER FAMILY 22 MEMBER 18"/>
    <property type="match status" value="1"/>
</dbReference>
<dbReference type="GO" id="GO:0022857">
    <property type="term" value="F:transmembrane transporter activity"/>
    <property type="evidence" value="ECO:0007669"/>
    <property type="project" value="InterPro"/>
</dbReference>
<dbReference type="InterPro" id="IPR001258">
    <property type="entry name" value="NHL_repeat"/>
</dbReference>
<organism evidence="7 8">
    <name type="scientific">Branchiostoma lanceolatum</name>
    <name type="common">Common lancelet</name>
    <name type="synonym">Amphioxus lanceolatum</name>
    <dbReference type="NCBI Taxonomy" id="7740"/>
    <lineage>
        <taxon>Eukaryota</taxon>
        <taxon>Metazoa</taxon>
        <taxon>Chordata</taxon>
        <taxon>Cephalochordata</taxon>
        <taxon>Leptocardii</taxon>
        <taxon>Amphioxiformes</taxon>
        <taxon>Branchiostomatidae</taxon>
        <taxon>Branchiostoma</taxon>
    </lineage>
</organism>
<feature type="transmembrane region" description="Helical" evidence="6">
    <location>
        <begin position="300"/>
        <end position="322"/>
    </location>
</feature>
<evidence type="ECO:0000313" key="7">
    <source>
        <dbReference type="EMBL" id="CAH1247549.1"/>
    </source>
</evidence>
<feature type="transmembrane region" description="Helical" evidence="6">
    <location>
        <begin position="22"/>
        <end position="45"/>
    </location>
</feature>
<reference evidence="7" key="1">
    <citation type="submission" date="2022-01" db="EMBL/GenBank/DDBJ databases">
        <authorList>
            <person name="Braso-Vives M."/>
        </authorList>
    </citation>
    <scope>NUCLEOTIDE SEQUENCE</scope>
</reference>
<dbReference type="FunFam" id="1.20.1250.20:FF:001682">
    <property type="entry name" value="Uncharacterized protein"/>
    <property type="match status" value="1"/>
</dbReference>
<dbReference type="Gene3D" id="2.120.10.30">
    <property type="entry name" value="TolB, C-terminal domain"/>
    <property type="match status" value="1"/>
</dbReference>
<comment type="subcellular location">
    <subcellularLocation>
        <location evidence="1">Membrane</location>
        <topology evidence="1">Multi-pass membrane protein</topology>
    </subcellularLocation>
</comment>
<dbReference type="InterPro" id="IPR011042">
    <property type="entry name" value="6-blade_b-propeller_TolB-like"/>
</dbReference>
<dbReference type="GO" id="GO:0016020">
    <property type="term" value="C:membrane"/>
    <property type="evidence" value="ECO:0007669"/>
    <property type="project" value="UniProtKB-SubCell"/>
</dbReference>
<feature type="transmembrane region" description="Helical" evidence="6">
    <location>
        <begin position="112"/>
        <end position="132"/>
    </location>
</feature>
<accession>A0A8J9Z5Y3</accession>
<dbReference type="CDD" id="cd17331">
    <property type="entry name" value="MFS_SLC22A18"/>
    <property type="match status" value="1"/>
</dbReference>
<protein>
    <submittedName>
        <fullName evidence="7">SLC22A18 protein</fullName>
    </submittedName>
</protein>
<sequence>MTTPEDEEMAPKTKSSEETRKVLVSLHANVAIHSACVFMQGIAFTYLSKRLGVSPTVWGYLNTCAALCHLVGSPIYGRFGDLYGGRMALALSFLSMFATCILLAVADSVPMLFISRLPLVFMQVMPGAHMVVADATDAASRSDAMGKVGMFFGIGLLIGPVLGGWLSEHYSEHLTCVVAAVLSLLQVVLVMLFVPAQMKPVSQEEHGTKSAGSSVFDMKEIARLCSIPQVKQLLVIRCLSLLPSMLLQSTFPIIMASTFDMGPQDSGVFMAYIGLVSMLTMGVGVGIITKRFTDLTILRCSTMSFIVSNVFMIGASKIWHLYVTVTPADVGGATMGVIMNSALTKVVPAEDTASATGRYPMCRVMRLFNVFEAPPRARNPRFTSLPEDDFVESFVRLQQSGRPCCHCFFVSLMMKHELKMRYTEDPDWPKGAGHFAGPVVSCDVLSVGTTTEVFIAQRSEEEKVRVYSEDGTFLRSWKTDQLDAPHGLRVHIPSGGGVESAEVWVTDVGQGPYGCSLKMFDRHGNLKVTLGTPGERGSDLDPLQFDQVADVSFNCSGDMFVVDGDDGINHRLLKLSADRQLLWSVGEEGTGPGQFRVPHSVDVDRFGQVWVADRRNRRIQVFNGQTGSYIGEWTLEEDVYAIRFSTDKSIVFVLQELVGDLLMLKSPNKPGFLGNYKLIDILHMPILVIPHMFCVGKVTEAVFIAQLGAKQCQKFVRGTGKAKCWLSLVTVYGGGKPCVQIVARKAITEIYSKG</sequence>
<name>A0A8J9Z5Y3_BRALA</name>
<dbReference type="GO" id="GO:0005635">
    <property type="term" value="C:nuclear envelope"/>
    <property type="evidence" value="ECO:0007669"/>
    <property type="project" value="TreeGrafter"/>
</dbReference>
<evidence type="ECO:0000256" key="6">
    <source>
        <dbReference type="SAM" id="Phobius"/>
    </source>
</evidence>
<dbReference type="PANTHER" id="PTHR24002:SF3">
    <property type="entry name" value="SOLUTE CARRIER FAMILY 22 MEMBER 18"/>
    <property type="match status" value="1"/>
</dbReference>
<gene>
    <name evidence="7" type="primary">SLC22A18</name>
    <name evidence="7" type="ORF">BLAG_LOCUS9177</name>
</gene>
<evidence type="ECO:0000256" key="3">
    <source>
        <dbReference type="ARBA" id="ARBA00022737"/>
    </source>
</evidence>
<evidence type="ECO:0000256" key="4">
    <source>
        <dbReference type="ARBA" id="ARBA00022989"/>
    </source>
</evidence>
<feature type="transmembrane region" description="Helical" evidence="6">
    <location>
        <begin position="172"/>
        <end position="194"/>
    </location>
</feature>
<dbReference type="AlphaFoldDB" id="A0A8J9Z5Y3"/>
<proteinExistence type="predicted"/>
<dbReference type="Pfam" id="PF01436">
    <property type="entry name" value="NHL"/>
    <property type="match status" value="1"/>
</dbReference>
<evidence type="ECO:0000256" key="1">
    <source>
        <dbReference type="ARBA" id="ARBA00004141"/>
    </source>
</evidence>
<dbReference type="Proteomes" id="UP000838412">
    <property type="component" value="Chromosome 16"/>
</dbReference>
<dbReference type="InterPro" id="IPR001958">
    <property type="entry name" value="Tet-R_TetA/multi-R_MdtG-like"/>
</dbReference>
<dbReference type="InterPro" id="IPR011701">
    <property type="entry name" value="MFS"/>
</dbReference>
<feature type="transmembrane region" description="Helical" evidence="6">
    <location>
        <begin position="88"/>
        <end position="106"/>
    </location>
</feature>
<keyword evidence="8" id="KW-1185">Reference proteome</keyword>